<reference evidence="1 2" key="1">
    <citation type="journal article" date="2022" name="DNA Res.">
        <title>Chromosomal-level genome assembly of the orchid tree Bauhinia variegata (Leguminosae; Cercidoideae) supports the allotetraploid origin hypothesis of Bauhinia.</title>
        <authorList>
            <person name="Zhong Y."/>
            <person name="Chen Y."/>
            <person name="Zheng D."/>
            <person name="Pang J."/>
            <person name="Liu Y."/>
            <person name="Luo S."/>
            <person name="Meng S."/>
            <person name="Qian L."/>
            <person name="Wei D."/>
            <person name="Dai S."/>
            <person name="Zhou R."/>
        </authorList>
    </citation>
    <scope>NUCLEOTIDE SEQUENCE [LARGE SCALE GENOMIC DNA]</scope>
    <source>
        <strain evidence="1">BV-YZ2020</strain>
    </source>
</reference>
<name>A0ACB9LA12_BAUVA</name>
<accession>A0ACB9LA12</accession>
<sequence>MALASCMALTVFALFMTTTMASSLPNGHVVGDSAGWTTGVDYKKWASSQTFYVGEVLLFESKKKGDNVLEVSKVNFVLCKSSSPLARYAARSNLVKLTRPGPYYFITRSGGHCKKGQKLEIQVNSATVGLSFEMSSGAEMRIPVALLSFTLVFCIFVFVGTHALHHLLSVFLSILFF</sequence>
<organism evidence="1 2">
    <name type="scientific">Bauhinia variegata</name>
    <name type="common">Purple orchid tree</name>
    <name type="synonym">Phanera variegata</name>
    <dbReference type="NCBI Taxonomy" id="167791"/>
    <lineage>
        <taxon>Eukaryota</taxon>
        <taxon>Viridiplantae</taxon>
        <taxon>Streptophyta</taxon>
        <taxon>Embryophyta</taxon>
        <taxon>Tracheophyta</taxon>
        <taxon>Spermatophyta</taxon>
        <taxon>Magnoliopsida</taxon>
        <taxon>eudicotyledons</taxon>
        <taxon>Gunneridae</taxon>
        <taxon>Pentapetalae</taxon>
        <taxon>rosids</taxon>
        <taxon>fabids</taxon>
        <taxon>Fabales</taxon>
        <taxon>Fabaceae</taxon>
        <taxon>Cercidoideae</taxon>
        <taxon>Cercideae</taxon>
        <taxon>Bauhiniinae</taxon>
        <taxon>Bauhinia</taxon>
    </lineage>
</organism>
<gene>
    <name evidence="1" type="ORF">L6164_029580</name>
</gene>
<proteinExistence type="predicted"/>
<evidence type="ECO:0000313" key="1">
    <source>
        <dbReference type="EMBL" id="KAI4306292.1"/>
    </source>
</evidence>
<dbReference type="Proteomes" id="UP000828941">
    <property type="component" value="Chromosome 12"/>
</dbReference>
<evidence type="ECO:0000313" key="2">
    <source>
        <dbReference type="Proteomes" id="UP000828941"/>
    </source>
</evidence>
<keyword evidence="2" id="KW-1185">Reference proteome</keyword>
<comment type="caution">
    <text evidence="1">The sequence shown here is derived from an EMBL/GenBank/DDBJ whole genome shotgun (WGS) entry which is preliminary data.</text>
</comment>
<protein>
    <submittedName>
        <fullName evidence="1">Uncharacterized protein</fullName>
    </submittedName>
</protein>
<dbReference type="EMBL" id="CM039437">
    <property type="protein sequence ID" value="KAI4306292.1"/>
    <property type="molecule type" value="Genomic_DNA"/>
</dbReference>